<dbReference type="EMBL" id="JACHGF010000003">
    <property type="protein sequence ID" value="MBB5284001.1"/>
    <property type="molecule type" value="Genomic_DNA"/>
</dbReference>
<evidence type="ECO:0000313" key="1">
    <source>
        <dbReference type="EMBL" id="MBB5284001.1"/>
    </source>
</evidence>
<sequence>MPYNICIYEPRIVYIRYNHLQTITTTLNPFVTSSRQLKVPTAAYQIYPLS</sequence>
<reference evidence="1 2" key="1">
    <citation type="submission" date="2020-08" db="EMBL/GenBank/DDBJ databases">
        <title>Genomic Encyclopedia of Type Strains, Phase IV (KMG-IV): sequencing the most valuable type-strain genomes for metagenomic binning, comparative biology and taxonomic classification.</title>
        <authorList>
            <person name="Goeker M."/>
        </authorList>
    </citation>
    <scope>NUCLEOTIDE SEQUENCE [LARGE SCALE GENOMIC DNA]</scope>
    <source>
        <strain evidence="1 2">DSM 105074</strain>
    </source>
</reference>
<proteinExistence type="predicted"/>
<comment type="caution">
    <text evidence="1">The sequence shown here is derived from an EMBL/GenBank/DDBJ whole genome shotgun (WGS) entry which is preliminary data.</text>
</comment>
<name>A0A840TKJ3_9BACT</name>
<gene>
    <name evidence="1" type="ORF">HNQ92_002144</name>
</gene>
<evidence type="ECO:0000313" key="2">
    <source>
        <dbReference type="Proteomes" id="UP000557307"/>
    </source>
</evidence>
<dbReference type="AlphaFoldDB" id="A0A840TKJ3"/>
<accession>A0A840TKJ3</accession>
<protein>
    <submittedName>
        <fullName evidence="1">Uncharacterized protein</fullName>
    </submittedName>
</protein>
<keyword evidence="2" id="KW-1185">Reference proteome</keyword>
<organism evidence="1 2">
    <name type="scientific">Rhabdobacter roseus</name>
    <dbReference type="NCBI Taxonomy" id="1655419"/>
    <lineage>
        <taxon>Bacteria</taxon>
        <taxon>Pseudomonadati</taxon>
        <taxon>Bacteroidota</taxon>
        <taxon>Cytophagia</taxon>
        <taxon>Cytophagales</taxon>
        <taxon>Cytophagaceae</taxon>
        <taxon>Rhabdobacter</taxon>
    </lineage>
</organism>
<dbReference type="Proteomes" id="UP000557307">
    <property type="component" value="Unassembled WGS sequence"/>
</dbReference>